<sequence>MDTYETHLTSLALADLVAEPGALQTQAHHLTSSLTSLTHTSYPTFLVLHQSTSALTNSLQDLSSSLSSLITTSLPALQDATAAWHTRTTDILHKRSKARLVLDQHDKIKDLLDIPIFIDSCVRNGYFQEALALATHVRAMATRPGAPLILVSIHVEVEAAIAQMLVVLLRTLNEPGRKLPALWKAVNFLRKMDAFGPGQDQSDHPVLACLAPHDGDRASAEELLALAFLSGRLACLTAALEPISRDIHRLTNPTATSASTDHELPVHANGHSLSDHDKEDIARYLKKYIDVWREGAYDIITQYSTIFLGQHHQNPQTTSLPKSPTSHRRPSLQLQFAPLAPTPTLAPSLLPLLSPHLVSHLLPLLKTTLPLLPLPLLPSLLTQLTYCATAFTRVGLDFRGLVAGIFSSAVVDAVHRGLLDAGTVFSYAPPPAPSQAASKKAPLPSKGKQPSEWLVVSPLPLPTPAAPAAPTQQGPAHIPPQALTAYPPLARYTNALLGVLNALRLLAPVGIMLEVVGALEGALRRAGEELEGYLRGFVVVEEVEGGKGDRDGDGDGSEGEEREREEEDRVARAVGDAYFGVLVPFVRRALVEGVYGVEISKIEMGEGGADGGQRLCRAVREWEEMCGR</sequence>
<comment type="subcellular location">
    <subcellularLocation>
        <location evidence="1">Golgi apparatus membrane</location>
        <topology evidence="1">Peripheral membrane protein</topology>
    </subcellularLocation>
</comment>
<evidence type="ECO:0000256" key="2">
    <source>
        <dbReference type="ARBA" id="ARBA00006419"/>
    </source>
</evidence>
<dbReference type="Proteomes" id="UP000565441">
    <property type="component" value="Unassembled WGS sequence"/>
</dbReference>
<dbReference type="PANTHER" id="PTHR21311">
    <property type="entry name" value="CONSERVED OLIGOMERIC GOLGI COMPLEX COMPONENT 8"/>
    <property type="match status" value="1"/>
</dbReference>
<dbReference type="EMBL" id="JAACJP010000004">
    <property type="protein sequence ID" value="KAF5384767.1"/>
    <property type="molecule type" value="Genomic_DNA"/>
</dbReference>
<evidence type="ECO:0000256" key="8">
    <source>
        <dbReference type="ARBA" id="ARBA00031347"/>
    </source>
</evidence>
<evidence type="ECO:0000256" key="4">
    <source>
        <dbReference type="ARBA" id="ARBA00022448"/>
    </source>
</evidence>
<dbReference type="OrthoDB" id="1661054at2759"/>
<evidence type="ECO:0000256" key="9">
    <source>
        <dbReference type="SAM" id="MobiDB-lite"/>
    </source>
</evidence>
<dbReference type="GO" id="GO:0006891">
    <property type="term" value="P:intra-Golgi vesicle-mediated transport"/>
    <property type="evidence" value="ECO:0007669"/>
    <property type="project" value="TreeGrafter"/>
</dbReference>
<dbReference type="PANTHER" id="PTHR21311:SF0">
    <property type="entry name" value="CONSERVED OLIGOMERIC GOLGI COMPLEX SUBUNIT 8"/>
    <property type="match status" value="1"/>
</dbReference>
<dbReference type="InterPro" id="IPR007255">
    <property type="entry name" value="COG8"/>
</dbReference>
<dbReference type="GO" id="GO:0000139">
    <property type="term" value="C:Golgi membrane"/>
    <property type="evidence" value="ECO:0007669"/>
    <property type="project" value="UniProtKB-SubCell"/>
</dbReference>
<organism evidence="10 11">
    <name type="scientific">Tricholomella constricta</name>
    <dbReference type="NCBI Taxonomy" id="117010"/>
    <lineage>
        <taxon>Eukaryota</taxon>
        <taxon>Fungi</taxon>
        <taxon>Dikarya</taxon>
        <taxon>Basidiomycota</taxon>
        <taxon>Agaricomycotina</taxon>
        <taxon>Agaricomycetes</taxon>
        <taxon>Agaricomycetidae</taxon>
        <taxon>Agaricales</taxon>
        <taxon>Tricholomatineae</taxon>
        <taxon>Lyophyllaceae</taxon>
        <taxon>Tricholomella</taxon>
    </lineage>
</organism>
<reference evidence="10 11" key="1">
    <citation type="journal article" date="2020" name="ISME J.">
        <title>Uncovering the hidden diversity of litter-decomposition mechanisms in mushroom-forming fungi.</title>
        <authorList>
            <person name="Floudas D."/>
            <person name="Bentzer J."/>
            <person name="Ahren D."/>
            <person name="Johansson T."/>
            <person name="Persson P."/>
            <person name="Tunlid A."/>
        </authorList>
    </citation>
    <scope>NUCLEOTIDE SEQUENCE [LARGE SCALE GENOMIC DNA]</scope>
    <source>
        <strain evidence="10 11">CBS 661.87</strain>
    </source>
</reference>
<keyword evidence="4" id="KW-0813">Transport</keyword>
<evidence type="ECO:0000256" key="6">
    <source>
        <dbReference type="ARBA" id="ARBA00023034"/>
    </source>
</evidence>
<comment type="similarity">
    <text evidence="2">Belongs to the COG8 family.</text>
</comment>
<evidence type="ECO:0000313" key="10">
    <source>
        <dbReference type="EMBL" id="KAF5384767.1"/>
    </source>
</evidence>
<name>A0A8H5HK69_9AGAR</name>
<proteinExistence type="inferred from homology"/>
<dbReference type="Pfam" id="PF04124">
    <property type="entry name" value="Dor1"/>
    <property type="match status" value="2"/>
</dbReference>
<protein>
    <recommendedName>
        <fullName evidence="3">Conserved oligomeric Golgi complex subunit 8</fullName>
    </recommendedName>
    <alternativeName>
        <fullName evidence="8">Component of oligomeric Golgi complex 8</fullName>
    </alternativeName>
</protein>
<gene>
    <name evidence="10" type="ORF">D9615_001053</name>
</gene>
<dbReference type="GO" id="GO:0015031">
    <property type="term" value="P:protein transport"/>
    <property type="evidence" value="ECO:0007669"/>
    <property type="project" value="UniProtKB-KW"/>
</dbReference>
<evidence type="ECO:0000313" key="11">
    <source>
        <dbReference type="Proteomes" id="UP000565441"/>
    </source>
</evidence>
<evidence type="ECO:0000256" key="3">
    <source>
        <dbReference type="ARBA" id="ARBA00020983"/>
    </source>
</evidence>
<feature type="region of interest" description="Disordered" evidence="9">
    <location>
        <begin position="545"/>
        <end position="569"/>
    </location>
</feature>
<dbReference type="AlphaFoldDB" id="A0A8H5HK69"/>
<evidence type="ECO:0000256" key="7">
    <source>
        <dbReference type="ARBA" id="ARBA00023136"/>
    </source>
</evidence>
<keyword evidence="6" id="KW-0333">Golgi apparatus</keyword>
<evidence type="ECO:0000256" key="5">
    <source>
        <dbReference type="ARBA" id="ARBA00022927"/>
    </source>
</evidence>
<comment type="caution">
    <text evidence="10">The sequence shown here is derived from an EMBL/GenBank/DDBJ whole genome shotgun (WGS) entry which is preliminary data.</text>
</comment>
<keyword evidence="11" id="KW-1185">Reference proteome</keyword>
<accession>A0A8H5HK69</accession>
<evidence type="ECO:0000256" key="1">
    <source>
        <dbReference type="ARBA" id="ARBA00004395"/>
    </source>
</evidence>
<keyword evidence="7" id="KW-0472">Membrane</keyword>
<dbReference type="GO" id="GO:0017119">
    <property type="term" value="C:Golgi transport complex"/>
    <property type="evidence" value="ECO:0007669"/>
    <property type="project" value="InterPro"/>
</dbReference>
<keyword evidence="5" id="KW-0653">Protein transport</keyword>